<organism evidence="1 2">
    <name type="scientific">Rhabditophanes sp. KR3021</name>
    <dbReference type="NCBI Taxonomy" id="114890"/>
    <lineage>
        <taxon>Eukaryota</taxon>
        <taxon>Metazoa</taxon>
        <taxon>Ecdysozoa</taxon>
        <taxon>Nematoda</taxon>
        <taxon>Chromadorea</taxon>
        <taxon>Rhabditida</taxon>
        <taxon>Tylenchina</taxon>
        <taxon>Panagrolaimomorpha</taxon>
        <taxon>Strongyloidoidea</taxon>
        <taxon>Alloionematidae</taxon>
        <taxon>Rhabditophanes</taxon>
    </lineage>
</organism>
<evidence type="ECO:0000313" key="2">
    <source>
        <dbReference type="WBParaSite" id="RSKR_0000966250.1"/>
    </source>
</evidence>
<reference evidence="2" key="1">
    <citation type="submission" date="2016-11" db="UniProtKB">
        <authorList>
            <consortium name="WormBaseParasite"/>
        </authorList>
    </citation>
    <scope>IDENTIFICATION</scope>
    <source>
        <strain evidence="2">KR3021</strain>
    </source>
</reference>
<evidence type="ECO:0000313" key="1">
    <source>
        <dbReference type="Proteomes" id="UP000095286"/>
    </source>
</evidence>
<protein>
    <submittedName>
        <fullName evidence="2">Dimer_Tnp_hAT domain-containing protein</fullName>
    </submittedName>
</protein>
<proteinExistence type="predicted"/>
<accession>A0AC35UBN8</accession>
<sequence length="118" mass="13751">MLPASLMLIQWQEVKLKFRLFAIEFLTNSSHCTNLNEFINYLEINWFGSMEDIEKLCKWRVVTRNTNSSKSLNRSMDKILKRNKTALPATNTVSPEMEILCEEALLKIARLSFLNHVS</sequence>
<dbReference type="WBParaSite" id="RSKR_0000966250.1">
    <property type="protein sequence ID" value="RSKR_0000966250.1"/>
    <property type="gene ID" value="RSKR_0000966250"/>
</dbReference>
<name>A0AC35UBN8_9BILA</name>
<dbReference type="Proteomes" id="UP000095286">
    <property type="component" value="Unplaced"/>
</dbReference>